<proteinExistence type="predicted"/>
<sequence>MAEGLPYWELRDGPGACANSVAAADKQGGLSGQGESPERQKTCQEPEPGHESDIKRPRTNPNKTGKRTPEAVRWSKTGHDWVTLQRQLNKPLCGHEISAVDIPLHPSASA</sequence>
<organism evidence="2 3">
    <name type="scientific">Penicilliopsis zonata CBS 506.65</name>
    <dbReference type="NCBI Taxonomy" id="1073090"/>
    <lineage>
        <taxon>Eukaryota</taxon>
        <taxon>Fungi</taxon>
        <taxon>Dikarya</taxon>
        <taxon>Ascomycota</taxon>
        <taxon>Pezizomycotina</taxon>
        <taxon>Eurotiomycetes</taxon>
        <taxon>Eurotiomycetidae</taxon>
        <taxon>Eurotiales</taxon>
        <taxon>Aspergillaceae</taxon>
        <taxon>Penicilliopsis</taxon>
    </lineage>
</organism>
<dbReference type="Proteomes" id="UP000184188">
    <property type="component" value="Unassembled WGS sequence"/>
</dbReference>
<reference evidence="3" key="1">
    <citation type="journal article" date="2017" name="Genome Biol.">
        <title>Comparative genomics reveals high biological diversity and specific adaptations in the industrially and medically important fungal genus Aspergillus.</title>
        <authorList>
            <person name="de Vries R.P."/>
            <person name="Riley R."/>
            <person name="Wiebenga A."/>
            <person name="Aguilar-Osorio G."/>
            <person name="Amillis S."/>
            <person name="Uchima C.A."/>
            <person name="Anderluh G."/>
            <person name="Asadollahi M."/>
            <person name="Askin M."/>
            <person name="Barry K."/>
            <person name="Battaglia E."/>
            <person name="Bayram O."/>
            <person name="Benocci T."/>
            <person name="Braus-Stromeyer S.A."/>
            <person name="Caldana C."/>
            <person name="Canovas D."/>
            <person name="Cerqueira G.C."/>
            <person name="Chen F."/>
            <person name="Chen W."/>
            <person name="Choi C."/>
            <person name="Clum A."/>
            <person name="Dos Santos R.A."/>
            <person name="Damasio A.R."/>
            <person name="Diallinas G."/>
            <person name="Emri T."/>
            <person name="Fekete E."/>
            <person name="Flipphi M."/>
            <person name="Freyberg S."/>
            <person name="Gallo A."/>
            <person name="Gournas C."/>
            <person name="Habgood R."/>
            <person name="Hainaut M."/>
            <person name="Harispe M.L."/>
            <person name="Henrissat B."/>
            <person name="Hilden K.S."/>
            <person name="Hope R."/>
            <person name="Hossain A."/>
            <person name="Karabika E."/>
            <person name="Karaffa L."/>
            <person name="Karanyi Z."/>
            <person name="Krasevec N."/>
            <person name="Kuo A."/>
            <person name="Kusch H."/>
            <person name="LaButti K."/>
            <person name="Lagendijk E.L."/>
            <person name="Lapidus A."/>
            <person name="Levasseur A."/>
            <person name="Lindquist E."/>
            <person name="Lipzen A."/>
            <person name="Logrieco A.F."/>
            <person name="MacCabe A."/>
            <person name="Maekelae M.R."/>
            <person name="Malavazi I."/>
            <person name="Melin P."/>
            <person name="Meyer V."/>
            <person name="Mielnichuk N."/>
            <person name="Miskei M."/>
            <person name="Molnar A.P."/>
            <person name="Mule G."/>
            <person name="Ngan C.Y."/>
            <person name="Orejas M."/>
            <person name="Orosz E."/>
            <person name="Ouedraogo J.P."/>
            <person name="Overkamp K.M."/>
            <person name="Park H.-S."/>
            <person name="Perrone G."/>
            <person name="Piumi F."/>
            <person name="Punt P.J."/>
            <person name="Ram A.F."/>
            <person name="Ramon A."/>
            <person name="Rauscher S."/>
            <person name="Record E."/>
            <person name="Riano-Pachon D.M."/>
            <person name="Robert V."/>
            <person name="Roehrig J."/>
            <person name="Ruller R."/>
            <person name="Salamov A."/>
            <person name="Salih N.S."/>
            <person name="Samson R.A."/>
            <person name="Sandor E."/>
            <person name="Sanguinetti M."/>
            <person name="Schuetze T."/>
            <person name="Sepcic K."/>
            <person name="Shelest E."/>
            <person name="Sherlock G."/>
            <person name="Sophianopoulou V."/>
            <person name="Squina F.M."/>
            <person name="Sun H."/>
            <person name="Susca A."/>
            <person name="Todd R.B."/>
            <person name="Tsang A."/>
            <person name="Unkles S.E."/>
            <person name="van de Wiele N."/>
            <person name="van Rossen-Uffink D."/>
            <person name="Oliveira J.V."/>
            <person name="Vesth T.C."/>
            <person name="Visser J."/>
            <person name="Yu J.-H."/>
            <person name="Zhou M."/>
            <person name="Andersen M.R."/>
            <person name="Archer D.B."/>
            <person name="Baker S.E."/>
            <person name="Benoit I."/>
            <person name="Brakhage A.A."/>
            <person name="Braus G.H."/>
            <person name="Fischer R."/>
            <person name="Frisvad J.C."/>
            <person name="Goldman G.H."/>
            <person name="Houbraken J."/>
            <person name="Oakley B."/>
            <person name="Pocsi I."/>
            <person name="Scazzocchio C."/>
            <person name="Seiboth B."/>
            <person name="vanKuyk P.A."/>
            <person name="Wortman J."/>
            <person name="Dyer P.S."/>
            <person name="Grigoriev I.V."/>
        </authorList>
    </citation>
    <scope>NUCLEOTIDE SEQUENCE [LARGE SCALE GENOMIC DNA]</scope>
    <source>
        <strain evidence="3">CBS 506.65</strain>
    </source>
</reference>
<name>A0A1L9S9F5_9EURO</name>
<dbReference type="EMBL" id="KV878350">
    <property type="protein sequence ID" value="OJJ43768.1"/>
    <property type="molecule type" value="Genomic_DNA"/>
</dbReference>
<dbReference type="GeneID" id="34613790"/>
<evidence type="ECO:0000256" key="1">
    <source>
        <dbReference type="SAM" id="MobiDB-lite"/>
    </source>
</evidence>
<feature type="compositionally biased region" description="Basic and acidic residues" evidence="1">
    <location>
        <begin position="36"/>
        <end position="56"/>
    </location>
</feature>
<feature type="region of interest" description="Disordered" evidence="1">
    <location>
        <begin position="18"/>
        <end position="73"/>
    </location>
</feature>
<dbReference type="AlphaFoldDB" id="A0A1L9S9F5"/>
<gene>
    <name evidence="2" type="ORF">ASPZODRAFT_19073</name>
</gene>
<dbReference type="RefSeq" id="XP_022578278.1">
    <property type="nucleotide sequence ID" value="XM_022727326.1"/>
</dbReference>
<dbReference type="VEuPathDB" id="FungiDB:ASPZODRAFT_19073"/>
<accession>A0A1L9S9F5</accession>
<evidence type="ECO:0000313" key="2">
    <source>
        <dbReference type="EMBL" id="OJJ43768.1"/>
    </source>
</evidence>
<evidence type="ECO:0000313" key="3">
    <source>
        <dbReference type="Proteomes" id="UP000184188"/>
    </source>
</evidence>
<protein>
    <submittedName>
        <fullName evidence="2">Uncharacterized protein</fullName>
    </submittedName>
</protein>
<keyword evidence="3" id="KW-1185">Reference proteome</keyword>